<sequence length="491" mass="53517">MIFFRNSNNHHIKSFVLKASSGAQDKPVAFGPGSVVNGNVVIQVSKAQLVKELKVVFQCSEHSGKRSNVIFSVESILLGADGSQVNNLNVGNHMYLFAIKLPDVNYPPTLRDNYIDHKVNYTLQGFLDVMNPNQGLQTRPVHIMYLPLVTCQSNSSPIQRKKIYQNGEHLVQVDAELMRPAYCPGDMCTIKLITQNQSDFRITHVDLAFISTTSSHLSSTQVEGSPRNHTLYTEKFYTAINKRINDQHTLLQFKLPSSCPPSTQTHRHIDISYQIMITVPLHYHTSSSSSAPPTSSSPVSSLMISLPITIATVPSTSPLPPRLEIPLPSYQDSQDNRIAADMPSFLNQNIDGDSPLPSPHSAYSVEGTGSWSDPDRCSVSPMMEEQPTVDWPPCVPSLNMDGVSSSAGASNSNNMISQQDESGHLMVPGTSNINSNSSSSNSNCSGSSSNNSDRRRRSISSNHSSSSAILANECSLEVNESPPSTTLATVN</sequence>
<evidence type="ECO:0000259" key="2">
    <source>
        <dbReference type="SMART" id="SM01017"/>
    </source>
</evidence>
<comment type="caution">
    <text evidence="3">The sequence shown here is derived from an EMBL/GenBank/DDBJ whole genome shotgun (WGS) entry which is preliminary data.</text>
</comment>
<dbReference type="Pfam" id="PF02752">
    <property type="entry name" value="Arrestin_C"/>
    <property type="match status" value="1"/>
</dbReference>
<dbReference type="EMBL" id="MCGE01000004">
    <property type="protein sequence ID" value="ORZ22395.1"/>
    <property type="molecule type" value="Genomic_DNA"/>
</dbReference>
<feature type="compositionally biased region" description="Polar residues" evidence="1">
    <location>
        <begin position="481"/>
        <end position="491"/>
    </location>
</feature>
<feature type="compositionally biased region" description="Low complexity" evidence="1">
    <location>
        <begin position="404"/>
        <end position="414"/>
    </location>
</feature>
<dbReference type="PANTHER" id="PTHR11188:SF17">
    <property type="entry name" value="FI21816P1"/>
    <property type="match status" value="1"/>
</dbReference>
<keyword evidence="4" id="KW-1185">Reference proteome</keyword>
<organism evidence="3 4">
    <name type="scientific">Absidia repens</name>
    <dbReference type="NCBI Taxonomy" id="90262"/>
    <lineage>
        <taxon>Eukaryota</taxon>
        <taxon>Fungi</taxon>
        <taxon>Fungi incertae sedis</taxon>
        <taxon>Mucoromycota</taxon>
        <taxon>Mucoromycotina</taxon>
        <taxon>Mucoromycetes</taxon>
        <taxon>Mucorales</taxon>
        <taxon>Cunninghamellaceae</taxon>
        <taxon>Absidia</taxon>
    </lineage>
</organism>
<dbReference type="GO" id="GO:0015031">
    <property type="term" value="P:protein transport"/>
    <property type="evidence" value="ECO:0007669"/>
    <property type="project" value="TreeGrafter"/>
</dbReference>
<gene>
    <name evidence="3" type="ORF">BCR42DRAFT_406101</name>
</gene>
<dbReference type="PANTHER" id="PTHR11188">
    <property type="entry name" value="ARRESTIN DOMAIN CONTAINING PROTEIN"/>
    <property type="match status" value="1"/>
</dbReference>
<protein>
    <recommendedName>
        <fullName evidence="2">Arrestin C-terminal-like domain-containing protein</fullName>
    </recommendedName>
</protein>
<dbReference type="Proteomes" id="UP000193560">
    <property type="component" value="Unassembled WGS sequence"/>
</dbReference>
<dbReference type="InterPro" id="IPR050357">
    <property type="entry name" value="Arrestin_domain-protein"/>
</dbReference>
<dbReference type="OrthoDB" id="387657at2759"/>
<dbReference type="STRING" id="90262.A0A1X2IUB9"/>
<accession>A0A1X2IUB9</accession>
<dbReference type="GO" id="GO:0005737">
    <property type="term" value="C:cytoplasm"/>
    <property type="evidence" value="ECO:0007669"/>
    <property type="project" value="TreeGrafter"/>
</dbReference>
<name>A0A1X2IUB9_9FUNG</name>
<reference evidence="3 4" key="1">
    <citation type="submission" date="2016-07" db="EMBL/GenBank/DDBJ databases">
        <title>Pervasive Adenine N6-methylation of Active Genes in Fungi.</title>
        <authorList>
            <consortium name="DOE Joint Genome Institute"/>
            <person name="Mondo S.J."/>
            <person name="Dannebaum R.O."/>
            <person name="Kuo R.C."/>
            <person name="Labutti K."/>
            <person name="Haridas S."/>
            <person name="Kuo A."/>
            <person name="Salamov A."/>
            <person name="Ahrendt S.R."/>
            <person name="Lipzen A."/>
            <person name="Sullivan W."/>
            <person name="Andreopoulos W.B."/>
            <person name="Clum A."/>
            <person name="Lindquist E."/>
            <person name="Daum C."/>
            <person name="Ramamoorthy G.K."/>
            <person name="Gryganskyi A."/>
            <person name="Culley D."/>
            <person name="Magnuson J.K."/>
            <person name="James T.Y."/>
            <person name="O'Malley M.A."/>
            <person name="Stajich J.E."/>
            <person name="Spatafora J.W."/>
            <person name="Visel A."/>
            <person name="Grigoriev I.V."/>
        </authorList>
    </citation>
    <scope>NUCLEOTIDE SEQUENCE [LARGE SCALE GENOMIC DNA]</scope>
    <source>
        <strain evidence="3 4">NRRL 1336</strain>
    </source>
</reference>
<feature type="domain" description="Arrestin C-terminal-like" evidence="2">
    <location>
        <begin position="167"/>
        <end position="315"/>
    </location>
</feature>
<evidence type="ECO:0000313" key="3">
    <source>
        <dbReference type="EMBL" id="ORZ22395.1"/>
    </source>
</evidence>
<dbReference type="AlphaFoldDB" id="A0A1X2IUB9"/>
<dbReference type="InterPro" id="IPR014756">
    <property type="entry name" value="Ig_E-set"/>
</dbReference>
<dbReference type="SMART" id="SM01017">
    <property type="entry name" value="Arrestin_C"/>
    <property type="match status" value="1"/>
</dbReference>
<dbReference type="SUPFAM" id="SSF81296">
    <property type="entry name" value="E set domains"/>
    <property type="match status" value="2"/>
</dbReference>
<dbReference type="InterPro" id="IPR014752">
    <property type="entry name" value="Arrestin-like_C"/>
</dbReference>
<dbReference type="Gene3D" id="2.60.40.640">
    <property type="match status" value="2"/>
</dbReference>
<evidence type="ECO:0000313" key="4">
    <source>
        <dbReference type="Proteomes" id="UP000193560"/>
    </source>
</evidence>
<evidence type="ECO:0000256" key="1">
    <source>
        <dbReference type="SAM" id="MobiDB-lite"/>
    </source>
</evidence>
<feature type="region of interest" description="Disordered" evidence="1">
    <location>
        <begin position="345"/>
        <end position="491"/>
    </location>
</feature>
<feature type="compositionally biased region" description="Low complexity" evidence="1">
    <location>
        <begin position="431"/>
        <end position="451"/>
    </location>
</feature>
<dbReference type="InterPro" id="IPR011022">
    <property type="entry name" value="Arrestin_C-like"/>
</dbReference>
<proteinExistence type="predicted"/>